<dbReference type="EMBL" id="SGPM01000006">
    <property type="protein sequence ID" value="THH33462.1"/>
    <property type="molecule type" value="Genomic_DNA"/>
</dbReference>
<gene>
    <name evidence="1" type="ORF">EUX98_g744</name>
</gene>
<dbReference type="Proteomes" id="UP000308730">
    <property type="component" value="Unassembled WGS sequence"/>
</dbReference>
<dbReference type="Gene3D" id="1.20.1280.50">
    <property type="match status" value="1"/>
</dbReference>
<name>A0A4S4N391_9APHY</name>
<dbReference type="OrthoDB" id="3226575at2759"/>
<evidence type="ECO:0000313" key="1">
    <source>
        <dbReference type="EMBL" id="THH33462.1"/>
    </source>
</evidence>
<comment type="caution">
    <text evidence="1">The sequence shown here is derived from an EMBL/GenBank/DDBJ whole genome shotgun (WGS) entry which is preliminary data.</text>
</comment>
<sequence length="577" mass="65480">MALPAASNGGHLDLLDKWDDPGLLSVHLQHTKEPSLERPLDVVVLKARAQILKARIRSLQHTHDALAPRHNVTVDTELAGSRFKRKILLWLTFPINDLPPEILATIFHMVLNASESPQQAVLHRLRMTWVCNYWRHVAINDKLFWNVIWFRDSPPFARSLTWVDRAGTAPLDIRIDERQREEEETEDPKLTREEVSELMDALLAKVGTIRTMVIVLGTWAGSLAAMEKFSHAGEPSSLERFELHRSGLHSYSGLAVHPVVPQDPDESHDPIVLCGGVAPRLRWLVINGISLDWYRSPLSDLTTLDLRRIEMSDCPPLPRWLEILEGCPRLYRLSLDAAGPKWLASDVPSPRPPVELPYLREVFVGDCSLAYASFIFKYLSAPGLVCLTMMNMFSECFGPLFEALIGQFPLVRILALYHIAMYATDYNISRVTRLLESMPHIEYLKVSKVPPLVLNAFLEDPRNHRRASVLSEDPQPSEEDPVVVCPDLHVLTVHEQDKSIVRFTSGRKSLGSPIRKTYFSPINLILTTQEFEDLRSSVIDIEPLTELIVLTPEEQVIHKEMLVSAELENDELYGDAW</sequence>
<proteinExistence type="predicted"/>
<reference evidence="1 2" key="1">
    <citation type="submission" date="2019-02" db="EMBL/GenBank/DDBJ databases">
        <title>Genome sequencing of the rare red list fungi Antrodiella citrinella (Flaviporus citrinellus).</title>
        <authorList>
            <person name="Buettner E."/>
            <person name="Kellner H."/>
        </authorList>
    </citation>
    <scope>NUCLEOTIDE SEQUENCE [LARGE SCALE GENOMIC DNA]</scope>
    <source>
        <strain evidence="1 2">DSM 108506</strain>
    </source>
</reference>
<accession>A0A4S4N391</accession>
<protein>
    <submittedName>
        <fullName evidence="1">Uncharacterized protein</fullName>
    </submittedName>
</protein>
<dbReference type="SUPFAM" id="SSF52047">
    <property type="entry name" value="RNI-like"/>
    <property type="match status" value="1"/>
</dbReference>
<keyword evidence="2" id="KW-1185">Reference proteome</keyword>
<evidence type="ECO:0000313" key="2">
    <source>
        <dbReference type="Proteomes" id="UP000308730"/>
    </source>
</evidence>
<dbReference type="InterPro" id="IPR036047">
    <property type="entry name" value="F-box-like_dom_sf"/>
</dbReference>
<dbReference type="SUPFAM" id="SSF81383">
    <property type="entry name" value="F-box domain"/>
    <property type="match status" value="1"/>
</dbReference>
<organism evidence="1 2">
    <name type="scientific">Antrodiella citrinella</name>
    <dbReference type="NCBI Taxonomy" id="2447956"/>
    <lineage>
        <taxon>Eukaryota</taxon>
        <taxon>Fungi</taxon>
        <taxon>Dikarya</taxon>
        <taxon>Basidiomycota</taxon>
        <taxon>Agaricomycotina</taxon>
        <taxon>Agaricomycetes</taxon>
        <taxon>Polyporales</taxon>
        <taxon>Steccherinaceae</taxon>
        <taxon>Antrodiella</taxon>
    </lineage>
</organism>
<dbReference type="AlphaFoldDB" id="A0A4S4N391"/>